<dbReference type="InterPro" id="IPR007470">
    <property type="entry name" value="HemX"/>
</dbReference>
<dbReference type="RefSeq" id="WP_289363121.1">
    <property type="nucleotide sequence ID" value="NZ_JAUCBP010000001.1"/>
</dbReference>
<keyword evidence="1" id="KW-0175">Coiled coil</keyword>
<proteinExistence type="predicted"/>
<evidence type="ECO:0000313" key="4">
    <source>
        <dbReference type="EMBL" id="MDM7859209.1"/>
    </source>
</evidence>
<sequence>MADSDTSNTTSAMTTTSAADESKVIEAETSSRATQPKPKTGLLWFFITINLLLLIAVAGACGWYYWTKLRVDDGQQQQIQGALTTQQQALATAQSELTDVKNQLNNLAQTQRQTLQTNQQAMTDAQSTIAALTQRIELLQLELTEIGGRRPSDWLLAEADYLVRMAGRKLWLEGDDRSALMMLAAADARLADLADPSLIPIRQLLAEDMQTLRQLNPTSLTSVALAISGLIPQVDNLPIYTHFPEEYKPEPQELSESVGDWRENLSRSWDAFIEKFMRVESTTTPIKPFISEEGQWLARQQLKFALMQAKTAALSAEETLYQQSLQRAMALVVNDFDLETTDVQQFSHALQNLIETPVDKPFPAELRAQRALEDKLDTRINALFGKQEEAL</sequence>
<keyword evidence="4" id="KW-0489">Methyltransferase</keyword>
<keyword evidence="3" id="KW-0472">Membrane</keyword>
<keyword evidence="4" id="KW-0808">Transferase</keyword>
<feature type="transmembrane region" description="Helical" evidence="3">
    <location>
        <begin position="42"/>
        <end position="66"/>
    </location>
</feature>
<dbReference type="EC" id="2.1.1.107" evidence="4"/>
<comment type="caution">
    <text evidence="4">The sequence shown here is derived from an EMBL/GenBank/DDBJ whole genome shotgun (WGS) entry which is preliminary data.</text>
</comment>
<gene>
    <name evidence="4" type="ORF">QTP81_01145</name>
</gene>
<dbReference type="EMBL" id="JAUCBP010000001">
    <property type="protein sequence ID" value="MDM7859209.1"/>
    <property type="molecule type" value="Genomic_DNA"/>
</dbReference>
<dbReference type="PANTHER" id="PTHR38043:SF1">
    <property type="entry name" value="PROTEIN HEMX"/>
    <property type="match status" value="1"/>
</dbReference>
<keyword evidence="3" id="KW-1133">Transmembrane helix</keyword>
<evidence type="ECO:0000313" key="5">
    <source>
        <dbReference type="Proteomes" id="UP001234343"/>
    </source>
</evidence>
<evidence type="ECO:0000256" key="3">
    <source>
        <dbReference type="SAM" id="Phobius"/>
    </source>
</evidence>
<keyword evidence="5" id="KW-1185">Reference proteome</keyword>
<accession>A0ABT7SSN4</accession>
<dbReference type="Pfam" id="PF04375">
    <property type="entry name" value="HemX"/>
    <property type="match status" value="1"/>
</dbReference>
<feature type="region of interest" description="Disordered" evidence="2">
    <location>
        <begin position="1"/>
        <end position="35"/>
    </location>
</feature>
<dbReference type="GO" id="GO:0032259">
    <property type="term" value="P:methylation"/>
    <property type="evidence" value="ECO:0007669"/>
    <property type="project" value="UniProtKB-KW"/>
</dbReference>
<keyword evidence="3" id="KW-0812">Transmembrane</keyword>
<feature type="coiled-coil region" evidence="1">
    <location>
        <begin position="83"/>
        <end position="142"/>
    </location>
</feature>
<reference evidence="4 5" key="1">
    <citation type="submission" date="2023-06" db="EMBL/GenBank/DDBJ databases">
        <title>Alteromonas sp. ASW11-36 isolated from intertidal sand.</title>
        <authorList>
            <person name="Li Y."/>
        </authorList>
    </citation>
    <scope>NUCLEOTIDE SEQUENCE [LARGE SCALE GENOMIC DNA]</scope>
    <source>
        <strain evidence="4 5">ASW11-36</strain>
    </source>
</reference>
<evidence type="ECO:0000256" key="2">
    <source>
        <dbReference type="SAM" id="MobiDB-lite"/>
    </source>
</evidence>
<protein>
    <submittedName>
        <fullName evidence="4">Uroporphyrinogen-III C-methyltransferase</fullName>
        <ecNumber evidence="4">2.1.1.107</ecNumber>
    </submittedName>
</protein>
<organism evidence="4 5">
    <name type="scientific">Alteromonas arenosi</name>
    <dbReference type="NCBI Taxonomy" id="3055817"/>
    <lineage>
        <taxon>Bacteria</taxon>
        <taxon>Pseudomonadati</taxon>
        <taxon>Pseudomonadota</taxon>
        <taxon>Gammaproteobacteria</taxon>
        <taxon>Alteromonadales</taxon>
        <taxon>Alteromonadaceae</taxon>
        <taxon>Alteromonas/Salinimonas group</taxon>
        <taxon>Alteromonas</taxon>
    </lineage>
</organism>
<dbReference type="Proteomes" id="UP001234343">
    <property type="component" value="Unassembled WGS sequence"/>
</dbReference>
<feature type="compositionally biased region" description="Low complexity" evidence="2">
    <location>
        <begin position="1"/>
        <end position="19"/>
    </location>
</feature>
<name>A0ABT7SSN4_9ALTE</name>
<evidence type="ECO:0000256" key="1">
    <source>
        <dbReference type="SAM" id="Coils"/>
    </source>
</evidence>
<dbReference type="GO" id="GO:0004851">
    <property type="term" value="F:uroporphyrin-III C-methyltransferase activity"/>
    <property type="evidence" value="ECO:0007669"/>
    <property type="project" value="UniProtKB-EC"/>
</dbReference>
<dbReference type="PANTHER" id="PTHR38043">
    <property type="entry name" value="PROTEIN HEMX"/>
    <property type="match status" value="1"/>
</dbReference>